<sequence length="162" mass="18164">MPHLFIRGIDPERVRAASAMLTEELAEICECPPDYFAFECLTTAAVFAGEFVASYPFVEVAWFDRGREAQDRFARAVDRHLREALGLPEMEVAFRTYRQRDYYANGESLGAQEPDGETDSEELGVLREANRKLAEDLRKARKALAAAAGGGMSTKLREALRE</sequence>
<dbReference type="InterPro" id="IPR014347">
    <property type="entry name" value="Tautomerase/MIF_sf"/>
</dbReference>
<keyword evidence="2" id="KW-1185">Reference proteome</keyword>
<comment type="caution">
    <text evidence="1">The sequence shown here is derived from an EMBL/GenBank/DDBJ whole genome shotgun (WGS) entry which is preliminary data.</text>
</comment>
<dbReference type="Proteomes" id="UP000564644">
    <property type="component" value="Unassembled WGS sequence"/>
</dbReference>
<dbReference type="RefSeq" id="WP_185131941.1">
    <property type="nucleotide sequence ID" value="NZ_JACJVO010000032.1"/>
</dbReference>
<dbReference type="SUPFAM" id="SSF55331">
    <property type="entry name" value="Tautomerase/MIF"/>
    <property type="match status" value="1"/>
</dbReference>
<accession>A0A7X0VZT6</accession>
<proteinExistence type="predicted"/>
<dbReference type="EMBL" id="JACJVO010000032">
    <property type="protein sequence ID" value="MBB6734303.1"/>
    <property type="molecule type" value="Genomic_DNA"/>
</dbReference>
<dbReference type="AlphaFoldDB" id="A0A7X0VZT6"/>
<dbReference type="InterPro" id="IPR015017">
    <property type="entry name" value="DUF1904"/>
</dbReference>
<reference evidence="1 2" key="1">
    <citation type="submission" date="2020-08" db="EMBL/GenBank/DDBJ databases">
        <title>Cohnella phylogeny.</title>
        <authorList>
            <person name="Dunlap C."/>
        </authorList>
    </citation>
    <scope>NUCLEOTIDE SEQUENCE [LARGE SCALE GENOMIC DNA]</scope>
    <source>
        <strain evidence="1 2">CBP 2801</strain>
    </source>
</reference>
<dbReference type="Gene3D" id="3.30.429.10">
    <property type="entry name" value="Macrophage Migration Inhibitory Factor"/>
    <property type="match status" value="1"/>
</dbReference>
<gene>
    <name evidence="1" type="ORF">H7C18_25600</name>
</gene>
<protein>
    <submittedName>
        <fullName evidence="1">DUF1904 family protein</fullName>
    </submittedName>
</protein>
<evidence type="ECO:0000313" key="1">
    <source>
        <dbReference type="EMBL" id="MBB6734303.1"/>
    </source>
</evidence>
<dbReference type="Pfam" id="PF08921">
    <property type="entry name" value="DUF1904"/>
    <property type="match status" value="1"/>
</dbReference>
<name>A0A7X0VZT6_9BACL</name>
<evidence type="ECO:0000313" key="2">
    <source>
        <dbReference type="Proteomes" id="UP000564644"/>
    </source>
</evidence>
<organism evidence="1 2">
    <name type="scientific">Cohnella zeiphila</name>
    <dbReference type="NCBI Taxonomy" id="2761120"/>
    <lineage>
        <taxon>Bacteria</taxon>
        <taxon>Bacillati</taxon>
        <taxon>Bacillota</taxon>
        <taxon>Bacilli</taxon>
        <taxon>Bacillales</taxon>
        <taxon>Paenibacillaceae</taxon>
        <taxon>Cohnella</taxon>
    </lineage>
</organism>